<dbReference type="PANTHER" id="PTHR33653">
    <property type="entry name" value="RIBONUCLEASE VAPC2"/>
    <property type="match status" value="1"/>
</dbReference>
<dbReference type="GO" id="GO:0090729">
    <property type="term" value="F:toxin activity"/>
    <property type="evidence" value="ECO:0007669"/>
    <property type="project" value="UniProtKB-KW"/>
</dbReference>
<comment type="cofactor">
    <cofactor evidence="1 8">
        <name>Mg(2+)</name>
        <dbReference type="ChEBI" id="CHEBI:18420"/>
    </cofactor>
</comment>
<evidence type="ECO:0000259" key="9">
    <source>
        <dbReference type="Pfam" id="PF01850"/>
    </source>
</evidence>
<keyword evidence="4 8" id="KW-0479">Metal-binding</keyword>
<comment type="function">
    <text evidence="8">Toxic component of a toxin-antitoxin (TA) system. An RNase.</text>
</comment>
<keyword evidence="6 8" id="KW-0460">Magnesium</keyword>
<dbReference type="SUPFAM" id="SSF88723">
    <property type="entry name" value="PIN domain-like"/>
    <property type="match status" value="1"/>
</dbReference>
<dbReference type="HAMAP" id="MF_00265">
    <property type="entry name" value="VapC_Nob1"/>
    <property type="match status" value="1"/>
</dbReference>
<evidence type="ECO:0000256" key="1">
    <source>
        <dbReference type="ARBA" id="ARBA00001946"/>
    </source>
</evidence>
<dbReference type="GO" id="GO:0004540">
    <property type="term" value="F:RNA nuclease activity"/>
    <property type="evidence" value="ECO:0007669"/>
    <property type="project" value="InterPro"/>
</dbReference>
<reference evidence="10 11" key="1">
    <citation type="submission" date="2019-12" db="EMBL/GenBank/DDBJ databases">
        <authorList>
            <person name="Huq M.A."/>
        </authorList>
    </citation>
    <scope>NUCLEOTIDE SEQUENCE [LARGE SCALE GENOMIC DNA]</scope>
    <source>
        <strain evidence="10 11">MAH-20</strain>
    </source>
</reference>
<dbReference type="CDD" id="cd18731">
    <property type="entry name" value="PIN_NgFitB-like"/>
    <property type="match status" value="1"/>
</dbReference>
<dbReference type="Gene3D" id="3.40.50.1010">
    <property type="entry name" value="5'-nuclease"/>
    <property type="match status" value="1"/>
</dbReference>
<dbReference type="Pfam" id="PF01850">
    <property type="entry name" value="PIN"/>
    <property type="match status" value="1"/>
</dbReference>
<evidence type="ECO:0000256" key="2">
    <source>
        <dbReference type="ARBA" id="ARBA00022649"/>
    </source>
</evidence>
<sequence length="136" mass="14865">MILLDTNVVSELMKEAANPAVERWYLLNEEETVLPSIALAELTYGVARLSTGAKRRMLEARLTEWRVRYSGRTVPFGPAAAMRYGPMLASVVASGRTMSLPDAQIAAIALEEDALVATRNIADFEPSGVSLVNPWD</sequence>
<evidence type="ECO:0000313" key="11">
    <source>
        <dbReference type="Proteomes" id="UP000441389"/>
    </source>
</evidence>
<evidence type="ECO:0000256" key="8">
    <source>
        <dbReference type="HAMAP-Rule" id="MF_00265"/>
    </source>
</evidence>
<evidence type="ECO:0000256" key="4">
    <source>
        <dbReference type="ARBA" id="ARBA00022723"/>
    </source>
</evidence>
<keyword evidence="3 8" id="KW-0540">Nuclease</keyword>
<evidence type="ECO:0000313" key="10">
    <source>
        <dbReference type="EMBL" id="MVO79212.1"/>
    </source>
</evidence>
<name>A0A6I4J3B3_9SPHN</name>
<dbReference type="Proteomes" id="UP000441389">
    <property type="component" value="Unassembled WGS sequence"/>
</dbReference>
<comment type="similarity">
    <text evidence="7 8">Belongs to the PINc/VapC protein family.</text>
</comment>
<dbReference type="InterPro" id="IPR050556">
    <property type="entry name" value="Type_II_TA_system_RNase"/>
</dbReference>
<gene>
    <name evidence="8" type="primary">vapC</name>
    <name evidence="10" type="ORF">GON01_14865</name>
</gene>
<dbReference type="InterPro" id="IPR029060">
    <property type="entry name" value="PIN-like_dom_sf"/>
</dbReference>
<protein>
    <recommendedName>
        <fullName evidence="8">Ribonuclease VapC</fullName>
        <shortName evidence="8">RNase VapC</shortName>
        <ecNumber evidence="8">3.1.-.-</ecNumber>
    </recommendedName>
    <alternativeName>
        <fullName evidence="8">Toxin VapC</fullName>
    </alternativeName>
</protein>
<keyword evidence="5 8" id="KW-0378">Hydrolase</keyword>
<feature type="binding site" evidence="8">
    <location>
        <position position="5"/>
    </location>
    <ligand>
        <name>Mg(2+)</name>
        <dbReference type="ChEBI" id="CHEBI:18420"/>
    </ligand>
</feature>
<comment type="caution">
    <text evidence="10">The sequence shown here is derived from an EMBL/GenBank/DDBJ whole genome shotgun (WGS) entry which is preliminary data.</text>
</comment>
<feature type="binding site" evidence="8">
    <location>
        <position position="102"/>
    </location>
    <ligand>
        <name>Mg(2+)</name>
        <dbReference type="ChEBI" id="CHEBI:18420"/>
    </ligand>
</feature>
<proteinExistence type="inferred from homology"/>
<dbReference type="EMBL" id="WQMS01000016">
    <property type="protein sequence ID" value="MVO79212.1"/>
    <property type="molecule type" value="Genomic_DNA"/>
</dbReference>
<dbReference type="AlphaFoldDB" id="A0A6I4J3B3"/>
<feature type="domain" description="PIN" evidence="9">
    <location>
        <begin position="2"/>
        <end position="120"/>
    </location>
</feature>
<keyword evidence="2 8" id="KW-1277">Toxin-antitoxin system</keyword>
<evidence type="ECO:0000256" key="3">
    <source>
        <dbReference type="ARBA" id="ARBA00022722"/>
    </source>
</evidence>
<dbReference type="RefSeq" id="WP_157028128.1">
    <property type="nucleotide sequence ID" value="NZ_WQMS01000016.1"/>
</dbReference>
<accession>A0A6I4J3B3</accession>
<organism evidence="10 11">
    <name type="scientific">Sphingomonas horti</name>
    <dbReference type="NCBI Taxonomy" id="2682842"/>
    <lineage>
        <taxon>Bacteria</taxon>
        <taxon>Pseudomonadati</taxon>
        <taxon>Pseudomonadota</taxon>
        <taxon>Alphaproteobacteria</taxon>
        <taxon>Sphingomonadales</taxon>
        <taxon>Sphingomonadaceae</taxon>
        <taxon>Sphingomonas</taxon>
    </lineage>
</organism>
<dbReference type="InterPro" id="IPR022907">
    <property type="entry name" value="VapC_family"/>
</dbReference>
<evidence type="ECO:0000256" key="6">
    <source>
        <dbReference type="ARBA" id="ARBA00022842"/>
    </source>
</evidence>
<evidence type="ECO:0000256" key="5">
    <source>
        <dbReference type="ARBA" id="ARBA00022801"/>
    </source>
</evidence>
<dbReference type="GO" id="GO:0000287">
    <property type="term" value="F:magnesium ion binding"/>
    <property type="evidence" value="ECO:0007669"/>
    <property type="project" value="UniProtKB-UniRule"/>
</dbReference>
<dbReference type="PANTHER" id="PTHR33653:SF1">
    <property type="entry name" value="RIBONUCLEASE VAPC2"/>
    <property type="match status" value="1"/>
</dbReference>
<keyword evidence="8" id="KW-0800">Toxin</keyword>
<evidence type="ECO:0000256" key="7">
    <source>
        <dbReference type="ARBA" id="ARBA00038093"/>
    </source>
</evidence>
<dbReference type="InterPro" id="IPR002716">
    <property type="entry name" value="PIN_dom"/>
</dbReference>
<dbReference type="GO" id="GO:0016787">
    <property type="term" value="F:hydrolase activity"/>
    <property type="evidence" value="ECO:0007669"/>
    <property type="project" value="UniProtKB-KW"/>
</dbReference>
<keyword evidence="11" id="KW-1185">Reference proteome</keyword>
<dbReference type="EC" id="3.1.-.-" evidence="8"/>